<dbReference type="PANTHER" id="PTHR45947">
    <property type="entry name" value="SULFOQUINOVOSYL TRANSFERASE SQD2"/>
    <property type="match status" value="1"/>
</dbReference>
<dbReference type="Gene3D" id="3.40.50.2000">
    <property type="entry name" value="Glycogen Phosphorylase B"/>
    <property type="match status" value="2"/>
</dbReference>
<proteinExistence type="predicted"/>
<dbReference type="EMBL" id="CP003257">
    <property type="protein sequence ID" value="AEX85648.1"/>
    <property type="molecule type" value="Genomic_DNA"/>
</dbReference>
<protein>
    <submittedName>
        <fullName evidence="3">Glycosyltransferase</fullName>
    </submittedName>
</protein>
<feature type="domain" description="Glycosyltransferase subfamily 4-like N-terminal" evidence="2">
    <location>
        <begin position="13"/>
        <end position="185"/>
    </location>
</feature>
<dbReference type="OrthoDB" id="9806653at2"/>
<name>H2J2V7_MARPK</name>
<accession>H2J2V7</accession>
<evidence type="ECO:0000313" key="3">
    <source>
        <dbReference type="EMBL" id="AEX85648.1"/>
    </source>
</evidence>
<reference evidence="4" key="2">
    <citation type="submission" date="2012-01" db="EMBL/GenBank/DDBJ databases">
        <title>Complete sequence of chromosome of Marinitoga piezophila KA3.</title>
        <authorList>
            <person name="Lucas S."/>
            <person name="Han J."/>
            <person name="Lapidus A."/>
            <person name="Cheng J.-F."/>
            <person name="Goodwin L."/>
            <person name="Pitluck S."/>
            <person name="Peters L."/>
            <person name="Mikhailova N."/>
            <person name="Teshima H."/>
            <person name="Detter J.C."/>
            <person name="Han C."/>
            <person name="Tapia R."/>
            <person name="Land M."/>
            <person name="Hauser L."/>
            <person name="Kyrpides N."/>
            <person name="Ivanova N."/>
            <person name="Pagani I."/>
            <person name="Jebbar M."/>
            <person name="Vannier P."/>
            <person name="Oger P."/>
            <person name="Cario A."/>
            <person name="Bartlett D."/>
            <person name="Noll K.M."/>
            <person name="Woyke T."/>
        </authorList>
    </citation>
    <scope>NUCLEOTIDE SEQUENCE [LARGE SCALE GENOMIC DNA]</scope>
    <source>
        <strain evidence="4">DSM 14283 / JCM 11233 / KA3</strain>
    </source>
</reference>
<dbReference type="GO" id="GO:0016758">
    <property type="term" value="F:hexosyltransferase activity"/>
    <property type="evidence" value="ECO:0007669"/>
    <property type="project" value="TreeGrafter"/>
</dbReference>
<dbReference type="CDD" id="cd03811">
    <property type="entry name" value="GT4_GT28_WabH-like"/>
    <property type="match status" value="1"/>
</dbReference>
<gene>
    <name evidence="3" type="ordered locus">Marpi_1244</name>
</gene>
<dbReference type="RefSeq" id="WP_014296719.1">
    <property type="nucleotide sequence ID" value="NC_016751.1"/>
</dbReference>
<dbReference type="InterPro" id="IPR028098">
    <property type="entry name" value="Glyco_trans_4-like_N"/>
</dbReference>
<dbReference type="Pfam" id="PF13439">
    <property type="entry name" value="Glyco_transf_4"/>
    <property type="match status" value="1"/>
</dbReference>
<organism evidence="3 4">
    <name type="scientific">Marinitoga piezophila (strain DSM 14283 / JCM 11233 / KA3)</name>
    <dbReference type="NCBI Taxonomy" id="443254"/>
    <lineage>
        <taxon>Bacteria</taxon>
        <taxon>Thermotogati</taxon>
        <taxon>Thermotogota</taxon>
        <taxon>Thermotogae</taxon>
        <taxon>Petrotogales</taxon>
        <taxon>Petrotogaceae</taxon>
        <taxon>Marinitoga</taxon>
    </lineage>
</organism>
<evidence type="ECO:0000313" key="4">
    <source>
        <dbReference type="Proteomes" id="UP000007161"/>
    </source>
</evidence>
<reference evidence="3 4" key="1">
    <citation type="journal article" date="2012" name="J. Bacteriol.">
        <title>Complete Genome Sequence of the Thermophilic, Piezophilic, Heterotrophic Bacterium Marinitoga piezophila KA3.</title>
        <authorList>
            <person name="Lucas S."/>
            <person name="Han J."/>
            <person name="Lapidus A."/>
            <person name="Cheng J.F."/>
            <person name="Goodwin L.A."/>
            <person name="Pitluck S."/>
            <person name="Peters L."/>
            <person name="Mikhailova N."/>
            <person name="Teshima H."/>
            <person name="Detter J.C."/>
            <person name="Han C."/>
            <person name="Tapia R."/>
            <person name="Land M."/>
            <person name="Hauser L."/>
            <person name="Kyrpides N.C."/>
            <person name="Ivanova N."/>
            <person name="Pagani I."/>
            <person name="Vannier P."/>
            <person name="Oger P."/>
            <person name="Bartlett D.H."/>
            <person name="Noll K.M."/>
            <person name="Woyke T."/>
            <person name="Jebbar M."/>
        </authorList>
    </citation>
    <scope>NUCLEOTIDE SEQUENCE [LARGE SCALE GENOMIC DNA]</scope>
    <source>
        <strain evidence="4">DSM 14283 / JCM 11233 / KA3</strain>
    </source>
</reference>
<dbReference type="STRING" id="443254.Marpi_1244"/>
<dbReference type="HOGENOM" id="CLU_733195_0_0_0"/>
<dbReference type="SUPFAM" id="SSF53756">
    <property type="entry name" value="UDP-Glycosyltransferase/glycogen phosphorylase"/>
    <property type="match status" value="1"/>
</dbReference>
<evidence type="ECO:0000259" key="2">
    <source>
        <dbReference type="Pfam" id="PF13439"/>
    </source>
</evidence>
<dbReference type="PANTHER" id="PTHR45947:SF3">
    <property type="entry name" value="SULFOQUINOVOSYL TRANSFERASE SQD2"/>
    <property type="match status" value="1"/>
</dbReference>
<sequence length="377" mass="43491">MKKILILDHAYWYGGAEKVLVEFLKGYNRNKYDITVGVTCESEFTEKLNETNVKYEVFPLSRDVLEMSRSKLSAKLLPKYIEYKKMIKSIEKFIKKEKIDLIFTNSMKAHIYGGQLSRKLGIKAVARVHDHINDEFIKPLKLLLKNTFNNDFYHISCVSNAVKNSLIEIGINKNKLSVLYNGITLNPSLKSMDFYKNLYKISEDDFIIGTVGWIHPNKNQLLILQGLHEILKDNIKLMIVGGYTPPNKNYYMSIKNYINSNNLENNVILTGHTKDISGHYSIMDTLIHFPETDSLPTVLIEGIISGKTVVARNISGIPEILNNKNGYLVDSIEEAKDIIFNIYKYPEKYKLNVDMEDFEKKFSYDNYIKGIEELLEK</sequence>
<dbReference type="AlphaFoldDB" id="H2J2V7"/>
<dbReference type="eggNOG" id="COG0438">
    <property type="taxonomic scope" value="Bacteria"/>
</dbReference>
<evidence type="ECO:0000259" key="1">
    <source>
        <dbReference type="Pfam" id="PF00534"/>
    </source>
</evidence>
<dbReference type="KEGG" id="mpz:Marpi_1244"/>
<dbReference type="InterPro" id="IPR050194">
    <property type="entry name" value="Glycosyltransferase_grp1"/>
</dbReference>
<feature type="domain" description="Glycosyl transferase family 1" evidence="1">
    <location>
        <begin position="197"/>
        <end position="353"/>
    </location>
</feature>
<keyword evidence="4" id="KW-1185">Reference proteome</keyword>
<dbReference type="Proteomes" id="UP000007161">
    <property type="component" value="Chromosome"/>
</dbReference>
<keyword evidence="3" id="KW-0808">Transferase</keyword>
<dbReference type="Pfam" id="PF00534">
    <property type="entry name" value="Glycos_transf_1"/>
    <property type="match status" value="1"/>
</dbReference>
<dbReference type="InterPro" id="IPR001296">
    <property type="entry name" value="Glyco_trans_1"/>
</dbReference>